<proteinExistence type="predicted"/>
<dbReference type="PANTHER" id="PTHR14187:SF5">
    <property type="entry name" value="HEAT SHOCK 70 KDA PROTEIN 12A"/>
    <property type="match status" value="1"/>
</dbReference>
<dbReference type="PANTHER" id="PTHR14187">
    <property type="entry name" value="ALPHA KINASE/ELONGATION FACTOR 2 KINASE"/>
    <property type="match status" value="1"/>
</dbReference>
<dbReference type="Gene3D" id="3.30.420.40">
    <property type="match status" value="1"/>
</dbReference>
<accession>A0A8W8L2T3</accession>
<dbReference type="Proteomes" id="UP000005408">
    <property type="component" value="Unassembled WGS sequence"/>
</dbReference>
<dbReference type="EnsemblMetazoa" id="G26169.1">
    <property type="protein sequence ID" value="G26169.1:cds"/>
    <property type="gene ID" value="G26169"/>
</dbReference>
<reference evidence="1" key="1">
    <citation type="submission" date="2022-08" db="UniProtKB">
        <authorList>
            <consortium name="EnsemblMetazoa"/>
        </authorList>
    </citation>
    <scope>IDENTIFICATION</scope>
    <source>
        <strain evidence="1">05x7-T-G4-1.051#20</strain>
    </source>
</reference>
<dbReference type="AlphaFoldDB" id="A0A8W8L2T3"/>
<organism evidence="1 2">
    <name type="scientific">Magallana gigas</name>
    <name type="common">Pacific oyster</name>
    <name type="synonym">Crassostrea gigas</name>
    <dbReference type="NCBI Taxonomy" id="29159"/>
    <lineage>
        <taxon>Eukaryota</taxon>
        <taxon>Metazoa</taxon>
        <taxon>Spiralia</taxon>
        <taxon>Lophotrochozoa</taxon>
        <taxon>Mollusca</taxon>
        <taxon>Bivalvia</taxon>
        <taxon>Autobranchia</taxon>
        <taxon>Pteriomorphia</taxon>
        <taxon>Ostreida</taxon>
        <taxon>Ostreoidea</taxon>
        <taxon>Ostreidae</taxon>
        <taxon>Magallana</taxon>
    </lineage>
</organism>
<keyword evidence="2" id="KW-1185">Reference proteome</keyword>
<evidence type="ECO:0000313" key="2">
    <source>
        <dbReference type="Proteomes" id="UP000005408"/>
    </source>
</evidence>
<sequence>MSTESRKSTSSRLIVTAIDIGTTHSGYAFSFRSDWTRVFTNEWKGQKIASYKVSTALLLNPDKSFNSFGYEAEETYADIALYGEDEGRSFKEYYFFHRFKKTLKTTFTKRVHRDTTCKDKNGRKANAMLIFTLSIRYLKDHLLEVIRRTVGDEINADDIDFVLPSQQFGARQQKCLCEKLPFR</sequence>
<protein>
    <recommendedName>
        <fullName evidence="3">Heat shock 70 kDa protein 12B</fullName>
    </recommendedName>
</protein>
<evidence type="ECO:0000313" key="1">
    <source>
        <dbReference type="EnsemblMetazoa" id="G26169.1:cds"/>
    </source>
</evidence>
<evidence type="ECO:0008006" key="3">
    <source>
        <dbReference type="Google" id="ProtNLM"/>
    </source>
</evidence>
<name>A0A8W8L2T3_MAGGI</name>